<reference evidence="9 13" key="3">
    <citation type="submission" date="2019-02" db="EMBL/GenBank/DDBJ databases">
        <title>The Batch Genome Submission of Acinetobacter spp. strains.</title>
        <authorList>
            <person name="Qin J."/>
            <person name="Hu Y."/>
            <person name="Ye H."/>
            <person name="Wei L."/>
            <person name="Feng Y."/>
            <person name="Zong Z."/>
        </authorList>
    </citation>
    <scope>NUCLEOTIDE SEQUENCE [LARGE SCALE GENOMIC DNA]</scope>
    <source>
        <strain evidence="9 13">WCHAP100012</strain>
    </source>
</reference>
<reference evidence="6 14" key="4">
    <citation type="submission" date="2019-06" db="EMBL/GenBank/DDBJ databases">
        <title>Whole genome shotgun sequence of Acinetobacter pittii NBRC 110514.</title>
        <authorList>
            <person name="Hosoyama A."/>
            <person name="Uohara A."/>
            <person name="Ohji S."/>
            <person name="Ichikawa N."/>
        </authorList>
    </citation>
    <scope>NUCLEOTIDE SEQUENCE [LARGE SCALE GENOMIC DNA]</scope>
    <source>
        <strain evidence="6 14">NBRC 110514</strain>
    </source>
</reference>
<evidence type="ECO:0000313" key="7">
    <source>
        <dbReference type="EMBL" id="QIT18385.1"/>
    </source>
</evidence>
<dbReference type="InterPro" id="IPR038522">
    <property type="entry name" value="T4/T6SS_DotU_sf"/>
</dbReference>
<feature type="region of interest" description="Disordered" evidence="1">
    <location>
        <begin position="1"/>
        <end position="23"/>
    </location>
</feature>
<evidence type="ECO:0000313" key="10">
    <source>
        <dbReference type="EMBL" id="USU93249.1"/>
    </source>
</evidence>
<dbReference type="EMBL" id="CP049806">
    <property type="protein sequence ID" value="QIT18385.1"/>
    <property type="molecule type" value="Genomic_DNA"/>
</dbReference>
<keyword evidence="2" id="KW-0812">Transmembrane</keyword>
<dbReference type="Gene3D" id="1.25.40.590">
    <property type="entry name" value="Type IV / VI secretion system, DotU"/>
    <property type="match status" value="1"/>
</dbReference>
<sequence>MSQSTGAPSLFDDGQIGTGGNNNSQSQAKLQAINLIDLLHDGFYLVFLIRNQYVPADAQQFREKILNLLNQFEQQAKKLQFSADDIHDAKYAFCALIDETIVTQQDPSYFNLQNAWLISPLQLSLFGSQLAGYRFFEILEQLRSRGKERLAALEVFHYCLLLGFQGKYRIESIESLNHLVSRVGDEIDYLKGKKVAFSPFSAIPDQIRNIIHREVPFFWILIFLLIFALLTFAGLRFMLNNQNDKALSNYQNVISAPQEQAHITIYLP</sequence>
<dbReference type="Proteomes" id="UP001055514">
    <property type="component" value="Chromosome"/>
</dbReference>
<evidence type="ECO:0000313" key="11">
    <source>
        <dbReference type="Proteomes" id="UP000076152"/>
    </source>
</evidence>
<dbReference type="NCBIfam" id="NF038228">
    <property type="entry name" value="IcmH_DotU_IVB"/>
    <property type="match status" value="1"/>
</dbReference>
<keyword evidence="2" id="KW-1133">Transmembrane helix</keyword>
<dbReference type="NCBIfam" id="TIGR03349">
    <property type="entry name" value="IV_VI_DotU"/>
    <property type="match status" value="1"/>
</dbReference>
<accession>K9CDI3</accession>
<dbReference type="AlphaFoldDB" id="A0A0Q1V3X8"/>
<evidence type="ECO:0000313" key="16">
    <source>
        <dbReference type="Proteomes" id="UP000515758"/>
    </source>
</evidence>
<dbReference type="EMBL" id="RFEW01000010">
    <property type="protein sequence ID" value="RSO58331.1"/>
    <property type="molecule type" value="Genomic_DNA"/>
</dbReference>
<dbReference type="Pfam" id="PF09850">
    <property type="entry name" value="DotU"/>
    <property type="match status" value="1"/>
</dbReference>
<evidence type="ECO:0000313" key="14">
    <source>
        <dbReference type="Proteomes" id="UP000317717"/>
    </source>
</evidence>
<dbReference type="Proteomes" id="UP000501692">
    <property type="component" value="Chromosome"/>
</dbReference>
<reference evidence="7 15" key="6">
    <citation type="submission" date="2020-03" db="EMBL/GenBank/DDBJ databases">
        <authorList>
            <person name="Zhang L."/>
            <person name="Han X."/>
            <person name="Chen Y."/>
            <person name="Yu Y."/>
        </authorList>
    </citation>
    <scope>NUCLEOTIDE SEQUENCE [LARGE SCALE GENOMIC DNA]</scope>
    <source>
        <strain evidence="7 15">A1254</strain>
    </source>
</reference>
<evidence type="ECO:0000313" key="6">
    <source>
        <dbReference type="EMBL" id="GEA68334.1"/>
    </source>
</evidence>
<dbReference type="PANTHER" id="PTHR38033:SF1">
    <property type="entry name" value="DOTU FAMILY TYPE IV_VI SECRETION SYSTEM PROTEIN"/>
    <property type="match status" value="1"/>
</dbReference>
<reference evidence="8 12" key="2">
    <citation type="submission" date="2018-10" db="EMBL/GenBank/DDBJ databases">
        <title>GWAS and RNA-Seq identify cryptic mechanisms of antimicrobial resistance in Acinetobacter baumannii.</title>
        <authorList>
            <person name="Sahl J.W."/>
        </authorList>
    </citation>
    <scope>NUCLEOTIDE SEQUENCE [LARGE SCALE GENOMIC DNA]</scope>
    <source>
        <strain evidence="8 12">TG41884</strain>
    </source>
</reference>
<proteinExistence type="predicted"/>
<dbReference type="Proteomes" id="UP000294065">
    <property type="component" value="Unassembled WGS sequence"/>
</dbReference>
<gene>
    <name evidence="10" type="primary">icmH</name>
    <name evidence="8" type="ORF">EA752_13185</name>
    <name evidence="9" type="ORF">EXD98_06120</name>
    <name evidence="7" type="ORF">G8E09_12015</name>
    <name evidence="4" type="ORF">IEC338SC_1844</name>
    <name evidence="10" type="ORF">MWH18_12860</name>
    <name evidence="6" type="ORF">PA3_24920</name>
    <name evidence="5" type="ORF">WP2W18E11_22860</name>
</gene>
<reference evidence="10" key="7">
    <citation type="submission" date="2022-04" db="EMBL/GenBank/DDBJ databases">
        <title>Emergence of ST220 Acinetobacter pittii strain in bloodstream infection, which co-producing chromosomal NDM-1 and OXA-820 carbapenemases.</title>
        <authorList>
            <person name="Tian C."/>
            <person name="Xing M."/>
            <person name="Fu L."/>
            <person name="Xia D."/>
        </authorList>
    </citation>
    <scope>NUCLEOTIDE SEQUENCE</scope>
    <source>
        <strain evidence="10">TCM</strain>
    </source>
</reference>
<evidence type="ECO:0000256" key="1">
    <source>
        <dbReference type="SAM" id="MobiDB-lite"/>
    </source>
</evidence>
<evidence type="ECO:0000313" key="8">
    <source>
        <dbReference type="EMBL" id="RSO58331.1"/>
    </source>
</evidence>
<evidence type="ECO:0000313" key="9">
    <source>
        <dbReference type="EMBL" id="RZH32764.1"/>
    </source>
</evidence>
<evidence type="ECO:0000313" key="12">
    <source>
        <dbReference type="Proteomes" id="UP000271320"/>
    </source>
</evidence>
<dbReference type="Proteomes" id="UP000515758">
    <property type="component" value="Chromosome"/>
</dbReference>
<dbReference type="EMBL" id="AP021936">
    <property type="protein sequence ID" value="BBQ49288.1"/>
    <property type="molecule type" value="Genomic_DNA"/>
</dbReference>
<protein>
    <submittedName>
        <fullName evidence="8">DotU family type IV/VI secretion system protein</fullName>
    </submittedName>
    <submittedName>
        <fullName evidence="10">Type IVB secretion system protein IcmH/DotU</fullName>
    </submittedName>
</protein>
<evidence type="ECO:0000256" key="2">
    <source>
        <dbReference type="SAM" id="Phobius"/>
    </source>
</evidence>
<accession>A0A0Q1V3X8</accession>
<reference evidence="4 11" key="1">
    <citation type="submission" date="2016-04" db="EMBL/GenBank/DDBJ databases">
        <title>Complete genome sequencing of OXA-72 bearing Acinetobacter pittii strain IEC338SC.</title>
        <authorList>
            <person name="Brasiliense D.M."/>
            <person name="Lima K.V."/>
            <person name="Souza C.O."/>
            <person name="Dutra L.G."/>
            <person name="Mamizuka E.M."/>
            <person name="Perez-Chaparro P.J."/>
            <person name="McCulloch J.A."/>
        </authorList>
    </citation>
    <scope>NUCLEOTIDE SEQUENCE [LARGE SCALE GENOMIC DNA]</scope>
    <source>
        <strain evidence="4 11">IEC338SC</strain>
    </source>
</reference>
<dbReference type="EMBL" id="CP095407">
    <property type="protein sequence ID" value="USU93249.1"/>
    <property type="molecule type" value="Genomic_DNA"/>
</dbReference>
<reference evidence="5 16" key="5">
    <citation type="submission" date="2019-12" db="EMBL/GenBank/DDBJ databases">
        <title>complete genome sequences of Acinetobacter pittii str. WP2-W18-ESBL-11 isolated from wastewater treatment plant effluent.</title>
        <authorList>
            <person name="Sekizuka T."/>
            <person name="Itokawa K."/>
            <person name="Yatsu K."/>
            <person name="Inamine Y."/>
            <person name="Kuroda M."/>
        </authorList>
    </citation>
    <scope>NUCLEOTIDE SEQUENCE [LARGE SCALE GENOMIC DNA]</scope>
    <source>
        <strain evidence="5 16">WP2-W18-ESBL-11</strain>
    </source>
</reference>
<dbReference type="EMBL" id="BJLJ01000010">
    <property type="protein sequence ID" value="GEA68334.1"/>
    <property type="molecule type" value="Genomic_DNA"/>
</dbReference>
<organism evidence="8 12">
    <name type="scientific">Acinetobacter pittii</name>
    <name type="common">Acinetobacter genomosp. 3</name>
    <dbReference type="NCBI Taxonomy" id="48296"/>
    <lineage>
        <taxon>Bacteria</taxon>
        <taxon>Pseudomonadati</taxon>
        <taxon>Pseudomonadota</taxon>
        <taxon>Gammaproteobacteria</taxon>
        <taxon>Moraxellales</taxon>
        <taxon>Moraxellaceae</taxon>
        <taxon>Acinetobacter</taxon>
        <taxon>Acinetobacter calcoaceticus/baumannii complex</taxon>
    </lineage>
</organism>
<feature type="transmembrane region" description="Helical" evidence="2">
    <location>
        <begin position="217"/>
        <end position="239"/>
    </location>
</feature>
<dbReference type="Proteomes" id="UP000271320">
    <property type="component" value="Unassembled WGS sequence"/>
</dbReference>
<evidence type="ECO:0000313" key="13">
    <source>
        <dbReference type="Proteomes" id="UP000294065"/>
    </source>
</evidence>
<dbReference type="RefSeq" id="WP_002114531.1">
    <property type="nucleotide sequence ID" value="NZ_AMST01000009.1"/>
</dbReference>
<dbReference type="PANTHER" id="PTHR38033">
    <property type="entry name" value="MEMBRANE PROTEIN-RELATED"/>
    <property type="match status" value="1"/>
</dbReference>
<dbReference type="EMBL" id="SGTH01000001">
    <property type="protein sequence ID" value="RZH32764.1"/>
    <property type="molecule type" value="Genomic_DNA"/>
</dbReference>
<dbReference type="EMBL" id="CP015145">
    <property type="protein sequence ID" value="AMX18980.1"/>
    <property type="molecule type" value="Genomic_DNA"/>
</dbReference>
<dbReference type="InterPro" id="IPR017732">
    <property type="entry name" value="T4/T6SS_DotU"/>
</dbReference>
<evidence type="ECO:0000259" key="3">
    <source>
        <dbReference type="Pfam" id="PF09850"/>
    </source>
</evidence>
<evidence type="ECO:0000313" key="5">
    <source>
        <dbReference type="EMBL" id="BBQ49288.1"/>
    </source>
</evidence>
<evidence type="ECO:0000313" key="4">
    <source>
        <dbReference type="EMBL" id="AMX18980.1"/>
    </source>
</evidence>
<name>A0A0Q1V3X8_ACIPI</name>
<keyword evidence="2" id="KW-0472">Membrane</keyword>
<dbReference type="Proteomes" id="UP000076152">
    <property type="component" value="Chromosome"/>
</dbReference>
<evidence type="ECO:0000313" key="15">
    <source>
        <dbReference type="Proteomes" id="UP000501692"/>
    </source>
</evidence>
<dbReference type="Proteomes" id="UP000317717">
    <property type="component" value="Unassembled WGS sequence"/>
</dbReference>
<feature type="domain" description="Type IV / VI secretion system DotU" evidence="3">
    <location>
        <begin position="35"/>
        <end position="237"/>
    </location>
</feature>